<evidence type="ECO:0000313" key="7">
    <source>
        <dbReference type="EMBL" id="MFC3053665.1"/>
    </source>
</evidence>
<dbReference type="Gene3D" id="3.40.50.300">
    <property type="entry name" value="P-loop containing nucleotide triphosphate hydrolases"/>
    <property type="match status" value="1"/>
</dbReference>
<sequence>MRVVGLTGSIGMGKSETARMFMDAGIPVFDADQIVRGLQEKNGPALPLIEAAFPGSVDKGVLDRGKLGSLVFANPAAKKKLEAIMHPMVGEARASFFEKAAASGAPFVVLDVPLLFETGGNAACDRVIVVSAPADVQRSRVLARPGMTEEKFEHILGLQMPDVEKKARADYIIDTGHGLDHARGQVAEIIQEMKEVSERA</sequence>
<keyword evidence="8" id="KW-1185">Reference proteome</keyword>
<evidence type="ECO:0000256" key="3">
    <source>
        <dbReference type="ARBA" id="ARBA00022840"/>
    </source>
</evidence>
<evidence type="ECO:0000256" key="6">
    <source>
        <dbReference type="NCBIfam" id="TIGR00152"/>
    </source>
</evidence>
<dbReference type="RefSeq" id="WP_194214511.1">
    <property type="nucleotide sequence ID" value="NZ_CP061205.1"/>
</dbReference>
<keyword evidence="2 5" id="KW-0547">Nucleotide-binding</keyword>
<dbReference type="Proteomes" id="UP001595444">
    <property type="component" value="Unassembled WGS sequence"/>
</dbReference>
<dbReference type="PANTHER" id="PTHR10695:SF46">
    <property type="entry name" value="BIFUNCTIONAL COENZYME A SYNTHASE-RELATED"/>
    <property type="match status" value="1"/>
</dbReference>
<comment type="pathway">
    <text evidence="5">Cofactor biosynthesis; coenzyme A biosynthesis; CoA from (R)-pantothenate: step 5/5.</text>
</comment>
<evidence type="ECO:0000256" key="5">
    <source>
        <dbReference type="HAMAP-Rule" id="MF_00376"/>
    </source>
</evidence>
<dbReference type="EC" id="2.7.1.24" evidence="5 6"/>
<keyword evidence="5 7" id="KW-0418">Kinase</keyword>
<dbReference type="GO" id="GO:0004140">
    <property type="term" value="F:dephospho-CoA kinase activity"/>
    <property type="evidence" value="ECO:0007669"/>
    <property type="project" value="UniProtKB-EC"/>
</dbReference>
<feature type="binding site" evidence="5">
    <location>
        <begin position="11"/>
        <end position="16"/>
    </location>
    <ligand>
        <name>ATP</name>
        <dbReference type="ChEBI" id="CHEBI:30616"/>
    </ligand>
</feature>
<evidence type="ECO:0000256" key="1">
    <source>
        <dbReference type="ARBA" id="ARBA00009018"/>
    </source>
</evidence>
<accession>A0ABV7D9U4</accession>
<comment type="function">
    <text evidence="5">Catalyzes the phosphorylation of the 3'-hydroxyl group of dephosphocoenzyme A to form coenzyme A.</text>
</comment>
<gene>
    <name evidence="5 7" type="primary">coaE</name>
    <name evidence="7" type="ORF">ACFOKA_17325</name>
</gene>
<keyword evidence="5 7" id="KW-0808">Transferase</keyword>
<dbReference type="InterPro" id="IPR001977">
    <property type="entry name" value="Depp_CoAkinase"/>
</dbReference>
<dbReference type="Pfam" id="PF01121">
    <property type="entry name" value="CoaE"/>
    <property type="match status" value="1"/>
</dbReference>
<keyword evidence="5" id="KW-0963">Cytoplasm</keyword>
<dbReference type="CDD" id="cd02022">
    <property type="entry name" value="DPCK"/>
    <property type="match status" value="1"/>
</dbReference>
<dbReference type="NCBIfam" id="TIGR00152">
    <property type="entry name" value="dephospho-CoA kinase"/>
    <property type="match status" value="1"/>
</dbReference>
<evidence type="ECO:0000256" key="4">
    <source>
        <dbReference type="ARBA" id="ARBA00022993"/>
    </source>
</evidence>
<comment type="subcellular location">
    <subcellularLocation>
        <location evidence="5">Cytoplasm</location>
    </subcellularLocation>
</comment>
<organism evidence="7 8">
    <name type="scientific">Kordiimonas pumila</name>
    <dbReference type="NCBI Taxonomy" id="2161677"/>
    <lineage>
        <taxon>Bacteria</taxon>
        <taxon>Pseudomonadati</taxon>
        <taxon>Pseudomonadota</taxon>
        <taxon>Alphaproteobacteria</taxon>
        <taxon>Kordiimonadales</taxon>
        <taxon>Kordiimonadaceae</taxon>
        <taxon>Kordiimonas</taxon>
    </lineage>
</organism>
<dbReference type="EMBL" id="JBHRSL010000028">
    <property type="protein sequence ID" value="MFC3053665.1"/>
    <property type="molecule type" value="Genomic_DNA"/>
</dbReference>
<dbReference type="InterPro" id="IPR027417">
    <property type="entry name" value="P-loop_NTPase"/>
</dbReference>
<name>A0ABV7D9U4_9PROT</name>
<proteinExistence type="inferred from homology"/>
<keyword evidence="4 5" id="KW-0173">Coenzyme A biosynthesis</keyword>
<comment type="similarity">
    <text evidence="1 5">Belongs to the CoaE family.</text>
</comment>
<comment type="caution">
    <text evidence="7">The sequence shown here is derived from an EMBL/GenBank/DDBJ whole genome shotgun (WGS) entry which is preliminary data.</text>
</comment>
<evidence type="ECO:0000313" key="8">
    <source>
        <dbReference type="Proteomes" id="UP001595444"/>
    </source>
</evidence>
<keyword evidence="3 5" id="KW-0067">ATP-binding</keyword>
<reference evidence="8" key="1">
    <citation type="journal article" date="2019" name="Int. J. Syst. Evol. Microbiol.">
        <title>The Global Catalogue of Microorganisms (GCM) 10K type strain sequencing project: providing services to taxonomists for standard genome sequencing and annotation.</title>
        <authorList>
            <consortium name="The Broad Institute Genomics Platform"/>
            <consortium name="The Broad Institute Genome Sequencing Center for Infectious Disease"/>
            <person name="Wu L."/>
            <person name="Ma J."/>
        </authorList>
    </citation>
    <scope>NUCLEOTIDE SEQUENCE [LARGE SCALE GENOMIC DNA]</scope>
    <source>
        <strain evidence="8">KCTC 62164</strain>
    </source>
</reference>
<evidence type="ECO:0000256" key="2">
    <source>
        <dbReference type="ARBA" id="ARBA00022741"/>
    </source>
</evidence>
<dbReference type="HAMAP" id="MF_00376">
    <property type="entry name" value="Dephospho_CoA_kinase"/>
    <property type="match status" value="1"/>
</dbReference>
<dbReference type="SUPFAM" id="SSF52540">
    <property type="entry name" value="P-loop containing nucleoside triphosphate hydrolases"/>
    <property type="match status" value="1"/>
</dbReference>
<dbReference type="PROSITE" id="PS51219">
    <property type="entry name" value="DPCK"/>
    <property type="match status" value="1"/>
</dbReference>
<dbReference type="PANTHER" id="PTHR10695">
    <property type="entry name" value="DEPHOSPHO-COA KINASE-RELATED"/>
    <property type="match status" value="1"/>
</dbReference>
<protein>
    <recommendedName>
        <fullName evidence="5 6">Dephospho-CoA kinase</fullName>
        <ecNumber evidence="5 6">2.7.1.24</ecNumber>
    </recommendedName>
    <alternativeName>
        <fullName evidence="5">Dephosphocoenzyme A kinase</fullName>
    </alternativeName>
</protein>
<comment type="catalytic activity">
    <reaction evidence="5">
        <text>3'-dephospho-CoA + ATP = ADP + CoA + H(+)</text>
        <dbReference type="Rhea" id="RHEA:18245"/>
        <dbReference type="ChEBI" id="CHEBI:15378"/>
        <dbReference type="ChEBI" id="CHEBI:30616"/>
        <dbReference type="ChEBI" id="CHEBI:57287"/>
        <dbReference type="ChEBI" id="CHEBI:57328"/>
        <dbReference type="ChEBI" id="CHEBI:456216"/>
        <dbReference type="EC" id="2.7.1.24"/>
    </reaction>
</comment>